<dbReference type="GO" id="GO:0016301">
    <property type="term" value="F:kinase activity"/>
    <property type="evidence" value="ECO:0007669"/>
    <property type="project" value="UniProtKB-KW"/>
</dbReference>
<dbReference type="GO" id="GO:0019242">
    <property type="term" value="P:methylglyoxal biosynthetic process"/>
    <property type="evidence" value="ECO:0007669"/>
    <property type="project" value="InterPro"/>
</dbReference>
<evidence type="ECO:0000313" key="3">
    <source>
        <dbReference type="Proteomes" id="UP000293638"/>
    </source>
</evidence>
<reference evidence="2 3" key="1">
    <citation type="submission" date="2019-02" db="EMBL/GenBank/DDBJ databases">
        <title>Genomic Encyclopedia of Type Strains, Phase IV (KMG-IV): sequencing the most valuable type-strain genomes for metagenomic binning, comparative biology and taxonomic classification.</title>
        <authorList>
            <person name="Goeker M."/>
        </authorList>
    </citation>
    <scope>NUCLEOTIDE SEQUENCE [LARGE SCALE GENOMIC DNA]</scope>
    <source>
        <strain evidence="2 3">DSM 45622</strain>
    </source>
</reference>
<feature type="domain" description="DAGKc" evidence="1">
    <location>
        <begin position="1"/>
        <end position="128"/>
    </location>
</feature>
<dbReference type="SMART" id="SM00046">
    <property type="entry name" value="DAGKc"/>
    <property type="match status" value="1"/>
</dbReference>
<dbReference type="Pfam" id="PF19279">
    <property type="entry name" value="YegS_C"/>
    <property type="match status" value="1"/>
</dbReference>
<accession>A0A4V2F4P3</accession>
<name>A0A4V2F4P3_9ACTN</name>
<keyword evidence="3" id="KW-1185">Reference proteome</keyword>
<evidence type="ECO:0000313" key="2">
    <source>
        <dbReference type="EMBL" id="RZS90019.1"/>
    </source>
</evidence>
<sequence length="292" mass="30236">MRAAVVCNPSSAKEPEAHRREVVAALEAQGYAAPAWFETTPEEPGAQQARSALEQGAELVLVCGGDGTVMACAGALAGSGVPLAVIPAGTGNLLARNLGIPRDVQGAVEVAAHGRQRAIDVGTLDGRPFVVMAGTGFDAAMLADAPAALKGALGWPAYVVSASRHLLERRRTFTLALDDRAPVRRRGRGVLIGNVGRLQGGLPVLPDAEPDDGALDVAVIRARGLASWALLAASVVLRRPDPRRLETFRAERVVVTSSEPLATEADGEVLGEAARIEVALRPGALVVMVPAP</sequence>
<proteinExistence type="predicted"/>
<gene>
    <name evidence="2" type="ORF">EV189_1801</name>
</gene>
<protein>
    <submittedName>
        <fullName evidence="2">YegS/Rv2252/BmrU family lipid kinase</fullName>
    </submittedName>
</protein>
<dbReference type="Pfam" id="PF00781">
    <property type="entry name" value="DAGK_cat"/>
    <property type="match status" value="1"/>
</dbReference>
<dbReference type="GO" id="GO:0008929">
    <property type="term" value="F:methylglyoxal synthase activity"/>
    <property type="evidence" value="ECO:0007669"/>
    <property type="project" value="InterPro"/>
</dbReference>
<dbReference type="PANTHER" id="PTHR30492:SF0">
    <property type="entry name" value="METHYLGLYOXAL SYNTHASE"/>
    <property type="match status" value="1"/>
</dbReference>
<evidence type="ECO:0000259" key="1">
    <source>
        <dbReference type="PROSITE" id="PS50146"/>
    </source>
</evidence>
<dbReference type="Gene3D" id="2.60.200.40">
    <property type="match status" value="1"/>
</dbReference>
<dbReference type="InterPro" id="IPR001206">
    <property type="entry name" value="Diacylglycerol_kinase_cat_dom"/>
</dbReference>
<dbReference type="InterPro" id="IPR017438">
    <property type="entry name" value="ATP-NAD_kinase_N"/>
</dbReference>
<dbReference type="SUPFAM" id="SSF111331">
    <property type="entry name" value="NAD kinase/diacylglycerol kinase-like"/>
    <property type="match status" value="1"/>
</dbReference>
<dbReference type="PANTHER" id="PTHR30492">
    <property type="entry name" value="METHYLGLYOXAL SYNTHASE"/>
    <property type="match status" value="1"/>
</dbReference>
<dbReference type="InterPro" id="IPR016064">
    <property type="entry name" value="NAD/diacylglycerol_kinase_sf"/>
</dbReference>
<dbReference type="InterPro" id="IPR045540">
    <property type="entry name" value="YegS/DAGK_C"/>
</dbReference>
<dbReference type="Proteomes" id="UP000293638">
    <property type="component" value="Unassembled WGS sequence"/>
</dbReference>
<dbReference type="InterPro" id="IPR004363">
    <property type="entry name" value="Methylgl_synth"/>
</dbReference>
<keyword evidence="2" id="KW-0418">Kinase</keyword>
<comment type="caution">
    <text evidence="2">The sequence shown here is derived from an EMBL/GenBank/DDBJ whole genome shotgun (WGS) entry which is preliminary data.</text>
</comment>
<dbReference type="Gene3D" id="3.40.50.10330">
    <property type="entry name" value="Probable inorganic polyphosphate/atp-NAD kinase, domain 1"/>
    <property type="match status" value="1"/>
</dbReference>
<dbReference type="EMBL" id="SGXD01000002">
    <property type="protein sequence ID" value="RZS90019.1"/>
    <property type="molecule type" value="Genomic_DNA"/>
</dbReference>
<dbReference type="PROSITE" id="PS50146">
    <property type="entry name" value="DAGK"/>
    <property type="match status" value="1"/>
</dbReference>
<organism evidence="2 3">
    <name type="scientific">Motilibacter rhizosphaerae</name>
    <dbReference type="NCBI Taxonomy" id="598652"/>
    <lineage>
        <taxon>Bacteria</taxon>
        <taxon>Bacillati</taxon>
        <taxon>Actinomycetota</taxon>
        <taxon>Actinomycetes</taxon>
        <taxon>Motilibacterales</taxon>
        <taxon>Motilibacteraceae</taxon>
        <taxon>Motilibacter</taxon>
    </lineage>
</organism>
<dbReference type="GO" id="GO:0005829">
    <property type="term" value="C:cytosol"/>
    <property type="evidence" value="ECO:0007669"/>
    <property type="project" value="TreeGrafter"/>
</dbReference>
<dbReference type="AlphaFoldDB" id="A0A4V2F4P3"/>
<keyword evidence="2" id="KW-0808">Transferase</keyword>
<dbReference type="RefSeq" id="WP_231116271.1">
    <property type="nucleotide sequence ID" value="NZ_SGXD01000002.1"/>
</dbReference>